<feature type="domain" description="HTH arsR-type" evidence="4">
    <location>
        <begin position="1"/>
        <end position="86"/>
    </location>
</feature>
<dbReference type="InterPro" id="IPR051011">
    <property type="entry name" value="Metal_resp_trans_reg"/>
</dbReference>
<dbReference type="GO" id="GO:0003700">
    <property type="term" value="F:DNA-binding transcription factor activity"/>
    <property type="evidence" value="ECO:0007669"/>
    <property type="project" value="InterPro"/>
</dbReference>
<dbReference type="Gene3D" id="1.10.10.10">
    <property type="entry name" value="Winged helix-like DNA-binding domain superfamily/Winged helix DNA-binding domain"/>
    <property type="match status" value="1"/>
</dbReference>
<dbReference type="InterPro" id="IPR001845">
    <property type="entry name" value="HTH_ArsR_DNA-bd_dom"/>
</dbReference>
<dbReference type="PANTHER" id="PTHR43132">
    <property type="entry name" value="ARSENICAL RESISTANCE OPERON REPRESSOR ARSR-RELATED"/>
    <property type="match status" value="1"/>
</dbReference>
<evidence type="ECO:0000256" key="3">
    <source>
        <dbReference type="ARBA" id="ARBA00023163"/>
    </source>
</evidence>
<name>A0A1F6AQU8_9BACT</name>
<dbReference type="AlphaFoldDB" id="A0A1F6AQU8"/>
<gene>
    <name evidence="5" type="ORF">A2960_02870</name>
</gene>
<dbReference type="PROSITE" id="PS50987">
    <property type="entry name" value="HTH_ARSR_2"/>
    <property type="match status" value="1"/>
</dbReference>
<dbReference type="NCBIfam" id="NF033788">
    <property type="entry name" value="HTH_metalloreg"/>
    <property type="match status" value="1"/>
</dbReference>
<dbReference type="EMBL" id="MFJR01000007">
    <property type="protein sequence ID" value="OGG27061.1"/>
    <property type="molecule type" value="Genomic_DNA"/>
</dbReference>
<evidence type="ECO:0000313" key="6">
    <source>
        <dbReference type="Proteomes" id="UP000176609"/>
    </source>
</evidence>
<dbReference type="SMART" id="SM00418">
    <property type="entry name" value="HTH_ARSR"/>
    <property type="match status" value="1"/>
</dbReference>
<dbReference type="PANTHER" id="PTHR43132:SF2">
    <property type="entry name" value="ARSENICAL RESISTANCE OPERON REPRESSOR ARSR-RELATED"/>
    <property type="match status" value="1"/>
</dbReference>
<evidence type="ECO:0000256" key="2">
    <source>
        <dbReference type="ARBA" id="ARBA00023125"/>
    </source>
</evidence>
<dbReference type="InterPro" id="IPR036390">
    <property type="entry name" value="WH_DNA-bd_sf"/>
</dbReference>
<dbReference type="Proteomes" id="UP000176609">
    <property type="component" value="Unassembled WGS sequence"/>
</dbReference>
<dbReference type="CDD" id="cd00090">
    <property type="entry name" value="HTH_ARSR"/>
    <property type="match status" value="1"/>
</dbReference>
<organism evidence="5 6">
    <name type="scientific">Candidatus Gottesmanbacteria bacterium RIFCSPLOWO2_01_FULL_39_12b</name>
    <dbReference type="NCBI Taxonomy" id="1798388"/>
    <lineage>
        <taxon>Bacteria</taxon>
        <taxon>Candidatus Gottesmaniibacteriota</taxon>
    </lineage>
</organism>
<protein>
    <recommendedName>
        <fullName evidence="4">HTH arsR-type domain-containing protein</fullName>
    </recommendedName>
</protein>
<evidence type="ECO:0000256" key="1">
    <source>
        <dbReference type="ARBA" id="ARBA00023015"/>
    </source>
</evidence>
<accession>A0A1F6AQU8</accession>
<sequence length="86" mass="10081">MFLKDRCRDCFEVLAVPARFKIFTHLLRRTDRFVVSDLVKLTHLRQSTVSFHLDRLEKAGLVKREKAGKLVYCNINRKCPGCPLFD</sequence>
<keyword evidence="3" id="KW-0804">Transcription</keyword>
<dbReference type="GO" id="GO:0003677">
    <property type="term" value="F:DNA binding"/>
    <property type="evidence" value="ECO:0007669"/>
    <property type="project" value="UniProtKB-KW"/>
</dbReference>
<comment type="caution">
    <text evidence="5">The sequence shown here is derived from an EMBL/GenBank/DDBJ whole genome shotgun (WGS) entry which is preliminary data.</text>
</comment>
<reference evidence="5 6" key="1">
    <citation type="journal article" date="2016" name="Nat. Commun.">
        <title>Thousands of microbial genomes shed light on interconnected biogeochemical processes in an aquifer system.</title>
        <authorList>
            <person name="Anantharaman K."/>
            <person name="Brown C.T."/>
            <person name="Hug L.A."/>
            <person name="Sharon I."/>
            <person name="Castelle C.J."/>
            <person name="Probst A.J."/>
            <person name="Thomas B.C."/>
            <person name="Singh A."/>
            <person name="Wilkins M.J."/>
            <person name="Karaoz U."/>
            <person name="Brodie E.L."/>
            <person name="Williams K.H."/>
            <person name="Hubbard S.S."/>
            <person name="Banfield J.F."/>
        </authorList>
    </citation>
    <scope>NUCLEOTIDE SEQUENCE [LARGE SCALE GENOMIC DNA]</scope>
</reference>
<keyword evidence="1" id="KW-0805">Transcription regulation</keyword>
<dbReference type="InterPro" id="IPR036388">
    <property type="entry name" value="WH-like_DNA-bd_sf"/>
</dbReference>
<evidence type="ECO:0000259" key="4">
    <source>
        <dbReference type="PROSITE" id="PS50987"/>
    </source>
</evidence>
<dbReference type="SUPFAM" id="SSF46785">
    <property type="entry name" value="Winged helix' DNA-binding domain"/>
    <property type="match status" value="1"/>
</dbReference>
<proteinExistence type="predicted"/>
<dbReference type="Pfam" id="PF01022">
    <property type="entry name" value="HTH_5"/>
    <property type="match status" value="1"/>
</dbReference>
<dbReference type="InterPro" id="IPR011991">
    <property type="entry name" value="ArsR-like_HTH"/>
</dbReference>
<keyword evidence="2" id="KW-0238">DNA-binding</keyword>
<dbReference type="PRINTS" id="PR00778">
    <property type="entry name" value="HTHARSR"/>
</dbReference>
<evidence type="ECO:0000313" key="5">
    <source>
        <dbReference type="EMBL" id="OGG27061.1"/>
    </source>
</evidence>